<feature type="transmembrane region" description="Helical" evidence="10">
    <location>
        <begin position="158"/>
        <end position="174"/>
    </location>
</feature>
<feature type="transmembrane region" description="Helical" evidence="10">
    <location>
        <begin position="351"/>
        <end position="367"/>
    </location>
</feature>
<dbReference type="GO" id="GO:0005789">
    <property type="term" value="C:endoplasmic reticulum membrane"/>
    <property type="evidence" value="ECO:0007669"/>
    <property type="project" value="UniProtKB-SubCell"/>
</dbReference>
<evidence type="ECO:0000256" key="10">
    <source>
        <dbReference type="RuleBase" id="RU363110"/>
    </source>
</evidence>
<feature type="transmembrane region" description="Helical" evidence="10">
    <location>
        <begin position="232"/>
        <end position="257"/>
    </location>
</feature>
<feature type="transmembrane region" description="Helical" evidence="10">
    <location>
        <begin position="446"/>
        <end position="469"/>
    </location>
</feature>
<keyword evidence="6 10" id="KW-0812">Transmembrane</keyword>
<evidence type="ECO:0000256" key="11">
    <source>
        <dbReference type="SAM" id="SignalP"/>
    </source>
</evidence>
<evidence type="ECO:0000256" key="6">
    <source>
        <dbReference type="ARBA" id="ARBA00022692"/>
    </source>
</evidence>
<comment type="subcellular location">
    <subcellularLocation>
        <location evidence="1 10">Endoplasmic reticulum membrane</location>
        <topology evidence="1 10">Multi-pass membrane protein</topology>
    </subcellularLocation>
</comment>
<dbReference type="Pfam" id="PF03155">
    <property type="entry name" value="Alg6_Alg8"/>
    <property type="match status" value="1"/>
</dbReference>
<dbReference type="GO" id="GO:0006487">
    <property type="term" value="P:protein N-linked glycosylation"/>
    <property type="evidence" value="ECO:0007669"/>
    <property type="project" value="TreeGrafter"/>
</dbReference>
<keyword evidence="7 10" id="KW-0256">Endoplasmic reticulum</keyword>
<evidence type="ECO:0000256" key="9">
    <source>
        <dbReference type="ARBA" id="ARBA00023136"/>
    </source>
</evidence>
<feature type="transmembrane region" description="Helical" evidence="10">
    <location>
        <begin position="489"/>
        <end position="509"/>
    </location>
</feature>
<name>A0A0A9XCP8_LYGHE</name>
<feature type="transmembrane region" description="Helical" evidence="10">
    <location>
        <begin position="373"/>
        <end position="388"/>
    </location>
</feature>
<dbReference type="PANTHER" id="PTHR12413:SF2">
    <property type="entry name" value="DOLICHYL PYROPHOSPHATE GLC1MAN9GLCNAC2 ALPHA-1,3-GLUCOSYLTRANSFERASE-RELATED"/>
    <property type="match status" value="1"/>
</dbReference>
<accession>A0A0A9XCP8</accession>
<feature type="signal peptide" evidence="11">
    <location>
        <begin position="1"/>
        <end position="19"/>
    </location>
</feature>
<comment type="similarity">
    <text evidence="3 10">Belongs to the ALG6/ALG8 glucosyltransferase family.</text>
</comment>
<evidence type="ECO:0000256" key="2">
    <source>
        <dbReference type="ARBA" id="ARBA00004922"/>
    </source>
</evidence>
<feature type="transmembrane region" description="Helical" evidence="10">
    <location>
        <begin position="131"/>
        <end position="151"/>
    </location>
</feature>
<dbReference type="InterPro" id="IPR004856">
    <property type="entry name" value="Glyco_trans_ALG6/ALG8"/>
</dbReference>
<dbReference type="UniPathway" id="UPA00378"/>
<keyword evidence="9 10" id="KW-0472">Membrane</keyword>
<dbReference type="PANTHER" id="PTHR12413">
    <property type="entry name" value="DOLICHYL GLYCOSYLTRANSFERASE"/>
    <property type="match status" value="1"/>
</dbReference>
<evidence type="ECO:0000313" key="12">
    <source>
        <dbReference type="EMBL" id="JAG17759.1"/>
    </source>
</evidence>
<feature type="transmembrane region" description="Helical" evidence="10">
    <location>
        <begin position="321"/>
        <end position="339"/>
    </location>
</feature>
<dbReference type="AlphaFoldDB" id="A0A0A9XCP8"/>
<keyword evidence="5 10" id="KW-0808">Transferase</keyword>
<evidence type="ECO:0000256" key="5">
    <source>
        <dbReference type="ARBA" id="ARBA00022679"/>
    </source>
</evidence>
<proteinExistence type="inferred from homology"/>
<dbReference type="GO" id="GO:0042283">
    <property type="term" value="F:dolichyl pyrophosphate Glc1Man9GlcNAc2 alpha-1,3-glucosyltransferase activity"/>
    <property type="evidence" value="ECO:0007669"/>
    <property type="project" value="TreeGrafter"/>
</dbReference>
<sequence length="524" mass="60524">MWLKIFGLVTCVKLLLINAYKSTDFEVHRNWLAITHSLPLNQWYVSNASIWTLDYPPFFAWFEYLWSQLAQFVDPEMLKVSNLEYDSEATIIFQRLTVIFSDFIFALGARKLSNYISSHPLRKCSYQNHKWFSPSTVFLCLSIGNAGLLMIDHIHFQYNGILMGLFFLSVGEILDGNHLLGAFYFSVLLNMKHIYLYVAPAYTVYLLRNYCLVEDKNGAIDTKKSFAKLSRLGTIVLLTTCAAFGPFILNGQLLVVLKRLFPFKRGLCHSYWAPNFWVMYNIADKLLIFLGRKLGWPIKEVRGSMTAGLVQEYPHSVLPSITPPVTMLLTVVSIMPCMWKLWTHPGNPLHFLRSIIICASCSFLFGWHVHEKAILIAILPLCFMAVLWRAEAETFLIISLSGLYSLFPLLFPKDMLLIKALLYLSFSFYSFKSLENLFQSRDPKSSLAFPLLTPLETVYALGFSFVFIYEIMQVYNLSTWTTTYPFLHLMLTSFYCSSGIIYSVVKYYLNFMKTEPSNRKQRIF</sequence>
<evidence type="ECO:0000256" key="3">
    <source>
        <dbReference type="ARBA" id="ARBA00008715"/>
    </source>
</evidence>
<dbReference type="EC" id="2.4.1.-" evidence="10"/>
<keyword evidence="4 10" id="KW-0328">Glycosyltransferase</keyword>
<evidence type="ECO:0000256" key="1">
    <source>
        <dbReference type="ARBA" id="ARBA00004477"/>
    </source>
</evidence>
<dbReference type="EMBL" id="GBHO01025845">
    <property type="protein sequence ID" value="JAG17759.1"/>
    <property type="molecule type" value="Transcribed_RNA"/>
</dbReference>
<evidence type="ECO:0000256" key="8">
    <source>
        <dbReference type="ARBA" id="ARBA00022989"/>
    </source>
</evidence>
<reference evidence="12" key="2">
    <citation type="submission" date="2014-07" db="EMBL/GenBank/DDBJ databases">
        <authorList>
            <person name="Hull J."/>
        </authorList>
    </citation>
    <scope>NUCLEOTIDE SEQUENCE</scope>
</reference>
<keyword evidence="8 10" id="KW-1133">Transmembrane helix</keyword>
<reference evidence="12" key="1">
    <citation type="journal article" date="2014" name="PLoS ONE">
        <title>Transcriptome-Based Identification of ABC Transporters in the Western Tarnished Plant Bug Lygus hesperus.</title>
        <authorList>
            <person name="Hull J.J."/>
            <person name="Chaney K."/>
            <person name="Geib S.M."/>
            <person name="Fabrick J.A."/>
            <person name="Brent C.S."/>
            <person name="Walsh D."/>
            <person name="Lavine L.C."/>
        </authorList>
    </citation>
    <scope>NUCLEOTIDE SEQUENCE</scope>
</reference>
<feature type="transmembrane region" description="Helical" evidence="10">
    <location>
        <begin position="194"/>
        <end position="211"/>
    </location>
</feature>
<evidence type="ECO:0000256" key="4">
    <source>
        <dbReference type="ARBA" id="ARBA00022676"/>
    </source>
</evidence>
<organism evidence="12">
    <name type="scientific">Lygus hesperus</name>
    <name type="common">Western plant bug</name>
    <dbReference type="NCBI Taxonomy" id="30085"/>
    <lineage>
        <taxon>Eukaryota</taxon>
        <taxon>Metazoa</taxon>
        <taxon>Ecdysozoa</taxon>
        <taxon>Arthropoda</taxon>
        <taxon>Hexapoda</taxon>
        <taxon>Insecta</taxon>
        <taxon>Pterygota</taxon>
        <taxon>Neoptera</taxon>
        <taxon>Paraneoptera</taxon>
        <taxon>Hemiptera</taxon>
        <taxon>Heteroptera</taxon>
        <taxon>Panheteroptera</taxon>
        <taxon>Cimicomorpha</taxon>
        <taxon>Miridae</taxon>
        <taxon>Mirini</taxon>
        <taxon>Lygus</taxon>
    </lineage>
</organism>
<keyword evidence="11" id="KW-0732">Signal</keyword>
<comment type="pathway">
    <text evidence="2 10">Protein modification; protein glycosylation.</text>
</comment>
<gene>
    <name evidence="12" type="primary">ALG8</name>
    <name evidence="12" type="ORF">CM83_15422</name>
</gene>
<protein>
    <recommendedName>
        <fullName evidence="10">Alpha-1,3-glucosyltransferase</fullName>
        <ecNumber evidence="10">2.4.1.-</ecNumber>
    </recommendedName>
</protein>
<evidence type="ECO:0000256" key="7">
    <source>
        <dbReference type="ARBA" id="ARBA00022824"/>
    </source>
</evidence>
<feature type="chain" id="PRO_5002069884" description="Alpha-1,3-glucosyltransferase" evidence="11">
    <location>
        <begin position="20"/>
        <end position="524"/>
    </location>
</feature>
<feature type="transmembrane region" description="Helical" evidence="10">
    <location>
        <begin position="395"/>
        <end position="411"/>
    </location>
</feature>